<reference evidence="2 3" key="3">
    <citation type="journal article" date="2004" name="Nature">
        <title>The sequence and analysis of duplication-rich human chromosome 16.</title>
        <authorList>
            <person name="Martin J."/>
            <person name="Han C."/>
            <person name="Gordon L.A."/>
            <person name="Terry A."/>
            <person name="Prabhakar S."/>
            <person name="She X."/>
            <person name="Xie G."/>
            <person name="Hellsten U."/>
            <person name="Chan Y.M."/>
            <person name="Altherr M."/>
            <person name="Couronne O."/>
            <person name="Aerts A."/>
            <person name="Bajorek E."/>
            <person name="Black S."/>
            <person name="Blumer H."/>
            <person name="Branscomb E."/>
            <person name="Brown N.C."/>
            <person name="Bruno W.J."/>
            <person name="Buckingham J.M."/>
            <person name="Callen D.F."/>
            <person name="Campbell C.S."/>
            <person name="Campbell M.L."/>
            <person name="Campbell E.W."/>
            <person name="Caoile C."/>
            <person name="Challacombe J.F."/>
            <person name="Chasteen L.A."/>
            <person name="Chertkov O."/>
            <person name="Chi H.C."/>
            <person name="Christensen M."/>
            <person name="Clark L.M."/>
            <person name="Cohn J.D."/>
            <person name="Denys M."/>
            <person name="Detter J.C."/>
            <person name="Dickson M."/>
            <person name="Dimitrijevic-Bussod M."/>
            <person name="Escobar J."/>
            <person name="Fawcett J.J."/>
            <person name="Flowers D."/>
            <person name="Fotopulos D."/>
            <person name="Glavina T."/>
            <person name="Gomez M."/>
            <person name="Gonzales E."/>
            <person name="Goodstein D."/>
            <person name="Goodwin L.A."/>
            <person name="Grady D.L."/>
            <person name="Grigoriev I."/>
            <person name="Groza M."/>
            <person name="Hammon N."/>
            <person name="Hawkins T."/>
            <person name="Haydu L."/>
            <person name="Hildebrand C.E."/>
            <person name="Huang W."/>
            <person name="Israni S."/>
            <person name="Jett J."/>
            <person name="Jewett P.B."/>
            <person name="Kadner K."/>
            <person name="Kimball H."/>
            <person name="Kobayashi A."/>
            <person name="Krawczyk M.C."/>
            <person name="Leyba T."/>
            <person name="Longmire J.L."/>
            <person name="Lopez F."/>
            <person name="Lou Y."/>
            <person name="Lowry S."/>
            <person name="Ludeman T."/>
            <person name="Manohar C.F."/>
            <person name="Mark G.A."/>
            <person name="McMurray K.L."/>
            <person name="Meincke L.J."/>
            <person name="Morgan J."/>
            <person name="Moyzis R.K."/>
            <person name="Mundt M.O."/>
            <person name="Munk A.C."/>
            <person name="Nandkeshwar R.D."/>
            <person name="Pitluck S."/>
            <person name="Pollard M."/>
            <person name="Predki P."/>
            <person name="Parson-Quintana B."/>
            <person name="Ramirez L."/>
            <person name="Rash S."/>
            <person name="Retterer J."/>
            <person name="Ricke D.O."/>
            <person name="Robinson D.L."/>
            <person name="Rodriguez A."/>
            <person name="Salamov A."/>
            <person name="Saunders E.H."/>
            <person name="Scott D."/>
            <person name="Shough T."/>
            <person name="Stallings R.L."/>
            <person name="Stalvey M."/>
            <person name="Sutherland R.D."/>
            <person name="Tapia R."/>
            <person name="Tesmer J.G."/>
            <person name="Thayer N."/>
            <person name="Thompson L.S."/>
            <person name="Tice H."/>
            <person name="Torney D.C."/>
            <person name="Tran-Gyamfi M."/>
            <person name="Tsai M."/>
            <person name="Ulanovsky L.E."/>
            <person name="Ustaszewska A."/>
            <person name="Vo N."/>
            <person name="White P.S."/>
            <person name="Williams A.L."/>
            <person name="Wills P.L."/>
            <person name="Wu J.R."/>
            <person name="Wu K."/>
            <person name="Yang J."/>
            <person name="Dejong P."/>
            <person name="Bruce D."/>
            <person name="Doggett N.A."/>
            <person name="Deaven L."/>
            <person name="Schmutz J."/>
            <person name="Grimwood J."/>
            <person name="Richardson P."/>
            <person name="Rokhsar D.S."/>
            <person name="Eichler E.E."/>
            <person name="Gilna P."/>
            <person name="Lucas S.M."/>
            <person name="Myers R.M."/>
            <person name="Rubin E.M."/>
            <person name="Pennacchio L.A."/>
        </authorList>
    </citation>
    <scope>NUCLEOTIDE SEQUENCE [LARGE SCALE GENOMIC DNA]</scope>
</reference>
<reference evidence="2" key="2">
    <citation type="journal article" date="2004" name="Nature">
        <title>Finishing the euchromatic sequence of the human genome.</title>
        <authorList>
            <consortium name="International Human Genome Sequencing Consortium"/>
        </authorList>
    </citation>
    <scope>NUCLEOTIDE SEQUENCE [LARGE SCALE GENOMIC DNA]</scope>
</reference>
<dbReference type="ExpressionAtlas" id="H3BPF0">
    <property type="expression patterns" value="baseline and differential"/>
</dbReference>
<organism evidence="2 3">
    <name type="scientific">Homo sapiens</name>
    <name type="common">Human</name>
    <dbReference type="NCBI Taxonomy" id="9606"/>
    <lineage>
        <taxon>Eukaryota</taxon>
        <taxon>Metazoa</taxon>
        <taxon>Chordata</taxon>
        <taxon>Craniata</taxon>
        <taxon>Vertebrata</taxon>
        <taxon>Euteleostomi</taxon>
        <taxon>Mammalia</taxon>
        <taxon>Eutheria</taxon>
        <taxon>Euarchontoglires</taxon>
        <taxon>Primates</taxon>
        <taxon>Haplorrhini</taxon>
        <taxon>Catarrhini</taxon>
        <taxon>Hominidae</taxon>
        <taxon>Homo</taxon>
    </lineage>
</organism>
<evidence type="ECO:0000256" key="1">
    <source>
        <dbReference type="SAM" id="SignalP"/>
    </source>
</evidence>
<name>H3BPF0_HUMAN</name>
<sequence length="50" mass="5233">MALRVVRSVRALLCTLRAVPSPAAPCPPRPWQLGVGAVRTLRTGPALLSG</sequence>
<dbReference type="Proteomes" id="UP000005640">
    <property type="component" value="Chromosome 16"/>
</dbReference>
<dbReference type="HOGENOM" id="CLU_3124519_0_0_1"/>
<feature type="chain" id="PRO_5044734215" evidence="1">
    <location>
        <begin position="24"/>
        <end position="50"/>
    </location>
</feature>
<protein>
    <submittedName>
        <fullName evidence="2">Glycine cleavage system protein H</fullName>
    </submittedName>
</protein>
<dbReference type="Ensembl" id="ENST00000709358.1">
    <property type="protein sequence ID" value="ENSP00000517642.1"/>
    <property type="gene ID" value="ENSG00000291958.1"/>
</dbReference>
<dbReference type="Ensembl" id="ENST00000564477.1">
    <property type="protein sequence ID" value="ENSP00000455287.1"/>
    <property type="gene ID" value="ENSG00000140905.11"/>
</dbReference>
<dbReference type="OpenTargets" id="ENSG00000140905"/>
<feature type="signal peptide" evidence="1">
    <location>
        <begin position="1"/>
        <end position="23"/>
    </location>
</feature>
<proteinExistence type="predicted"/>
<reference evidence="2" key="1">
    <citation type="journal article" date="2001" name="Nature">
        <title>Initial sequencing and analysis of the human genome.</title>
        <authorList>
            <consortium name="International Human Genome Sequencing Consortium"/>
            <person name="Lander E.S."/>
            <person name="Linton L.M."/>
            <person name="Birren B."/>
            <person name="Nusbaum C."/>
            <person name="Zody M.C."/>
            <person name="Baldwin J."/>
            <person name="Devon K."/>
            <person name="Dewar K."/>
            <person name="Doyle M."/>
            <person name="FitzHugh W."/>
            <person name="Funke R."/>
            <person name="Gage D."/>
            <person name="Harris K."/>
            <person name="Heaford A."/>
            <person name="Howland J."/>
            <person name="Kann L."/>
            <person name="Lehoczky J."/>
            <person name="LeVine R."/>
            <person name="McEwan P."/>
            <person name="McKernan K."/>
            <person name="Meldrim J."/>
            <person name="Mesirov J.P."/>
            <person name="Miranda C."/>
            <person name="Morris W."/>
            <person name="Naylor J."/>
            <person name="Raymond C."/>
            <person name="Rosetti M."/>
            <person name="Santos R."/>
            <person name="Sheridan A."/>
            <person name="Sougnez C."/>
            <person name="Stange-Thomann N."/>
            <person name="Stojanovic N."/>
            <person name="Subramanian A."/>
            <person name="Wyman D."/>
            <person name="Rogers J."/>
            <person name="Sulston J."/>
            <person name="Ainscough R."/>
            <person name="Beck S."/>
            <person name="Bentley D."/>
            <person name="Burton J."/>
            <person name="Clee C."/>
            <person name="Carter N."/>
            <person name="Coulson A."/>
            <person name="Deadman R."/>
            <person name="Deloukas P."/>
            <person name="Dunham A."/>
            <person name="Dunham I."/>
            <person name="Durbin R."/>
            <person name="French L."/>
            <person name="Grafham D."/>
            <person name="Gregory S."/>
            <person name="Hubbard T."/>
            <person name="Humphray S."/>
            <person name="Hunt A."/>
            <person name="Jones M."/>
            <person name="Lloyd C."/>
            <person name="McMurray A."/>
            <person name="Matthews L."/>
            <person name="Mercer S."/>
            <person name="Milne S."/>
            <person name="Mullikin J.C."/>
            <person name="Mungall A."/>
            <person name="Plumb R."/>
            <person name="Ross M."/>
            <person name="Shownkeen R."/>
            <person name="Sims S."/>
            <person name="Waterston R.H."/>
            <person name="Wilson R.K."/>
            <person name="Hillier L.W."/>
            <person name="McPherson J.D."/>
            <person name="Marra M.A."/>
            <person name="Mardis E.R."/>
            <person name="Fulton L.A."/>
            <person name="Chinwalla A.T."/>
            <person name="Pepin K.H."/>
            <person name="Gish W.R."/>
            <person name="Chissoe S.L."/>
            <person name="Wendl M.C."/>
            <person name="Delehaunty K.D."/>
            <person name="Miner T.L."/>
            <person name="Delehaunty A."/>
            <person name="Kramer J.B."/>
            <person name="Cook L.L."/>
            <person name="Fulton R.S."/>
            <person name="Johnson D.L."/>
            <person name="Minx P.J."/>
            <person name="Clifton S.W."/>
            <person name="Hawkins T."/>
            <person name="Branscomb E."/>
            <person name="Predki P."/>
            <person name="Richardson P."/>
            <person name="Wenning S."/>
            <person name="Slezak T."/>
            <person name="Doggett N."/>
            <person name="Cheng J.F."/>
            <person name="Olsen A."/>
            <person name="Lucas S."/>
            <person name="Elkin C."/>
            <person name="Uberbacher E."/>
            <person name="Frazier M."/>
            <person name="Gibbs R.A."/>
            <person name="Muzny D.M."/>
            <person name="Scherer S.E."/>
            <person name="Bouck J.B."/>
            <person name="Sodergren E.J."/>
            <person name="Worley K.C."/>
            <person name="Rives C.M."/>
            <person name="Gorrell J.H."/>
            <person name="Metzker M.L."/>
            <person name="Naylor S.L."/>
            <person name="Kucherlapati R.S."/>
            <person name="Nelson D.L."/>
            <person name="Weinstock G.M."/>
            <person name="Sakaki Y."/>
            <person name="Fujiyama A."/>
            <person name="Hattori M."/>
            <person name="Yada T."/>
            <person name="Toyoda A."/>
            <person name="Itoh T."/>
            <person name="Kawagoe C."/>
            <person name="Watanabe H."/>
            <person name="Totoki Y."/>
            <person name="Taylor T."/>
            <person name="Weissenbach J."/>
            <person name="Heilig R."/>
            <person name="Saurin W."/>
            <person name="Artiguenave F."/>
            <person name="Brottier P."/>
            <person name="Bruls T."/>
            <person name="Pelletier E."/>
            <person name="Robert C."/>
            <person name="Wincker P."/>
            <person name="Smith D.R."/>
            <person name="Doucette-Stamm L."/>
            <person name="Rubenfield M."/>
            <person name="Weinstock K."/>
            <person name="Lee H.M."/>
            <person name="Dubois J."/>
            <person name="Rosenthal A."/>
            <person name="Platzer M."/>
            <person name="Nyakatura G."/>
            <person name="Taudien S."/>
            <person name="Rump A."/>
            <person name="Yang H."/>
            <person name="Yu J."/>
            <person name="Wang J."/>
            <person name="Huang G."/>
            <person name="Gu J."/>
            <person name="Hood L."/>
            <person name="Rowen L."/>
            <person name="Madan A."/>
            <person name="Qin S."/>
            <person name="Davis R.W."/>
            <person name="Federspiel N.A."/>
            <person name="Abola A.P."/>
            <person name="Proctor M.J."/>
            <person name="Myers R.M."/>
            <person name="Schmutz J."/>
            <person name="Dickson M."/>
            <person name="Grimwood J."/>
            <person name="Cox D.R."/>
            <person name="Olson M.V."/>
            <person name="Kaul R."/>
            <person name="Raymond C."/>
            <person name="Shimizu N."/>
            <person name="Kawasaki K."/>
            <person name="Minoshima S."/>
            <person name="Evans G.A."/>
            <person name="Athanasiou M."/>
            <person name="Schultz R."/>
            <person name="Roe B.A."/>
            <person name="Chen F."/>
            <person name="Pan H."/>
            <person name="Ramser J."/>
            <person name="Lehrach H."/>
            <person name="Reinhardt R."/>
            <person name="McCombie W.R."/>
            <person name="de la Bastide M."/>
            <person name="Dedhia N."/>
            <person name="Blocker H."/>
            <person name="Hornischer K."/>
            <person name="Nordsiek G."/>
            <person name="Agarwala R."/>
            <person name="Aravind L."/>
            <person name="Bailey J.A."/>
            <person name="Bateman A."/>
            <person name="Batzoglou S."/>
            <person name="Birney E."/>
            <person name="Bork P."/>
            <person name="Brown D.G."/>
            <person name="Burge C.B."/>
            <person name="Cerutti L."/>
            <person name="Chen H.C."/>
            <person name="Church D."/>
            <person name="Clamp M."/>
            <person name="Copley R.R."/>
            <person name="Doerks T."/>
            <person name="Eddy S.R."/>
            <person name="Eichler E.E."/>
            <person name="Furey T.S."/>
            <person name="Galagan J."/>
            <person name="Gilbert J.G."/>
            <person name="Harmon C."/>
            <person name="Hayashizaki Y."/>
            <person name="Haussler D."/>
            <person name="Hermjakob H."/>
            <person name="Hokamp K."/>
            <person name="Jang W."/>
            <person name="Johnson L.S."/>
            <person name="Jones T.A."/>
            <person name="Kasif S."/>
            <person name="Kaspryzk A."/>
            <person name="Kennedy S."/>
            <person name="Kent W.J."/>
            <person name="Kitts P."/>
            <person name="Koonin E.V."/>
            <person name="Korf I."/>
            <person name="Kulp D."/>
            <person name="Lancet D."/>
            <person name="Lowe T.M."/>
            <person name="McLysaght A."/>
            <person name="Mikkelsen T."/>
            <person name="Moran J.V."/>
            <person name="Mulder N."/>
            <person name="Pollara V.J."/>
            <person name="Ponting C.P."/>
            <person name="Schuler G."/>
            <person name="Schultz J."/>
            <person name="Slater G."/>
            <person name="Smit A.F."/>
            <person name="Stupka E."/>
            <person name="Szustakowski J."/>
            <person name="Thierry-Mieg D."/>
            <person name="Thierry-Mieg J."/>
            <person name="Wagner L."/>
            <person name="Wallis J."/>
            <person name="Wheeler R."/>
            <person name="Williams A."/>
            <person name="Wolf Y.I."/>
            <person name="Wolfe K.H."/>
            <person name="Yang S.P."/>
            <person name="Yeh R.F."/>
            <person name="Collins F."/>
            <person name="Guyer M.S."/>
            <person name="Peterson J."/>
            <person name="Felsenfeld A."/>
            <person name="Wetterstrand K.A."/>
            <person name="Patrinos A."/>
            <person name="Morgan M.J."/>
            <person name="de Jong P."/>
            <person name="Catanese J.J."/>
            <person name="Osoegawa K."/>
            <person name="Shizuya H."/>
            <person name="Choi S."/>
            <person name="Chen Y.J."/>
        </authorList>
    </citation>
    <scope>NUCLEOTIDE SEQUENCE [LARGE SCALE GENOMIC DNA]</scope>
</reference>
<dbReference type="HGNC" id="HGNC:4208">
    <property type="gene designation" value="GCSH"/>
</dbReference>
<evidence type="ECO:0000313" key="2">
    <source>
        <dbReference type="Ensembl" id="ENSP00000455287.1"/>
    </source>
</evidence>
<dbReference type="GeneTree" id="ENSGT00390000011666"/>
<dbReference type="AlphaFoldDB" id="H3BPF0"/>
<gene>
    <name evidence="2" type="primary">GCSH</name>
</gene>
<dbReference type="Bgee" id="ENSG00000140905">
    <property type="expression patterns" value="Expressed in C1 segment of cervical spinal cord and 103 other cell types or tissues"/>
</dbReference>
<accession>H3BPF0</accession>
<dbReference type="MassIVE" id="H3BPF0"/>
<keyword evidence="3" id="KW-1185">Reference proteome</keyword>
<evidence type="ECO:0000313" key="3">
    <source>
        <dbReference type="Proteomes" id="UP000005640"/>
    </source>
</evidence>
<dbReference type="VEuPathDB" id="HostDB:ENSG00000140905"/>
<dbReference type="EMBL" id="AC092718">
    <property type="status" value="NOT_ANNOTATED_CDS"/>
    <property type="molecule type" value="Genomic_DNA"/>
</dbReference>
<keyword evidence="1" id="KW-0732">Signal</keyword>
<dbReference type="UCSC" id="uc059xoo.1">
    <property type="organism name" value="human"/>
</dbReference>
<reference evidence="2" key="4">
    <citation type="submission" date="2025-05" db="UniProtKB">
        <authorList>
            <consortium name="Ensembl"/>
        </authorList>
    </citation>
    <scope>IDENTIFICATION</scope>
</reference>
<dbReference type="OrthoDB" id="10264154at2759"/>